<keyword evidence="4" id="KW-0238">DNA-binding</keyword>
<gene>
    <name evidence="7" type="primary">MSH4</name>
    <name evidence="7" type="ORF">SPIL2461_LOCUS22956</name>
</gene>
<organism evidence="7 8">
    <name type="scientific">Symbiodinium pilosum</name>
    <name type="common">Dinoflagellate</name>
    <dbReference type="NCBI Taxonomy" id="2952"/>
    <lineage>
        <taxon>Eukaryota</taxon>
        <taxon>Sar</taxon>
        <taxon>Alveolata</taxon>
        <taxon>Dinophyceae</taxon>
        <taxon>Suessiales</taxon>
        <taxon>Symbiodiniaceae</taxon>
        <taxon>Symbiodinium</taxon>
    </lineage>
</organism>
<dbReference type="PANTHER" id="PTHR11361">
    <property type="entry name" value="DNA MISMATCH REPAIR PROTEIN MUTS FAMILY MEMBER"/>
    <property type="match status" value="1"/>
</dbReference>
<evidence type="ECO:0000259" key="6">
    <source>
        <dbReference type="PROSITE" id="PS00486"/>
    </source>
</evidence>
<dbReference type="Pfam" id="PF00488">
    <property type="entry name" value="MutS_V"/>
    <property type="match status" value="1"/>
</dbReference>
<protein>
    <submittedName>
        <fullName evidence="7">MSH4 protein</fullName>
    </submittedName>
</protein>
<dbReference type="Proteomes" id="UP000649617">
    <property type="component" value="Unassembled WGS sequence"/>
</dbReference>
<keyword evidence="5" id="KW-0469">Meiosis</keyword>
<dbReference type="OrthoDB" id="295033at2759"/>
<proteinExistence type="inferred from homology"/>
<sequence length="654" mass="72080">MADALLFVAAAAFTALYRFAEASMDMRLQSAAVNVTFHAASQTMVIDSSTARLLELVRARNGKSLLSLFACRTAGGQHLLRQSLLAPPVQLEEIQARQCAVEELLQNEPLFFQLQSLLPQLADLDALLGRLTLTPRGDGTADWCKIAVRTALRLRSALAALPSLADALPASEGLLADARGLLSQNRFRELHEELDRVLEDSSFRLRGSMGHLALMYAVKKNASALLDVARQTWSESMDAIHNLHRRLAVKYPELNLRLEYTEKRGWYLSHARSSTVPCEFFHTSAKGSSGRLASTTRELNSENFKLRQAEAEILKRSVEVLATLLHELRSEAALLHRASQATAVLDLVAAFAGYALEANCVRPEMQESQDAPLAIQAGRHPLLDRLGDFEPVDFFVDGKCHFQLITGHNGGGKTTYLATMAQLVILAHVGCFVPANYAAFRLVPSLFTRMGTSDSIEASASSFLVEMQEASYILKSLTSQSLVLVDELGRGTSHADGLAICCAVCERLMHLRVYTLFATHFFEICGVLAARAGFRSMHLEILEEPHQEGARRRFCVQRVESLQALAEKAAEHYGLKAAAQLLPEALLERSKTMATQVHACLGRLGRGAEERSSRTRRNLTGRMHTLQQLRLLASSSLSPEARREVLRQLQTAVC</sequence>
<dbReference type="GO" id="GO:0007131">
    <property type="term" value="P:reciprocal meiotic recombination"/>
    <property type="evidence" value="ECO:0007669"/>
    <property type="project" value="TreeGrafter"/>
</dbReference>
<dbReference type="SUPFAM" id="SSF52540">
    <property type="entry name" value="P-loop containing nucleoside triphosphate hydrolases"/>
    <property type="match status" value="1"/>
</dbReference>
<dbReference type="InterPro" id="IPR045076">
    <property type="entry name" value="MutS"/>
</dbReference>
<dbReference type="GO" id="GO:0006298">
    <property type="term" value="P:mismatch repair"/>
    <property type="evidence" value="ECO:0007669"/>
    <property type="project" value="InterPro"/>
</dbReference>
<evidence type="ECO:0000256" key="1">
    <source>
        <dbReference type="ARBA" id="ARBA00006271"/>
    </source>
</evidence>
<dbReference type="InterPro" id="IPR011184">
    <property type="entry name" value="DNA_mismatch_repair_Msh2"/>
</dbReference>
<dbReference type="GO" id="GO:0030983">
    <property type="term" value="F:mismatched DNA binding"/>
    <property type="evidence" value="ECO:0007669"/>
    <property type="project" value="InterPro"/>
</dbReference>
<dbReference type="InterPro" id="IPR036187">
    <property type="entry name" value="DNA_mismatch_repair_MutS_sf"/>
</dbReference>
<evidence type="ECO:0000256" key="2">
    <source>
        <dbReference type="ARBA" id="ARBA00022741"/>
    </source>
</evidence>
<dbReference type="AlphaFoldDB" id="A0A812YH07"/>
<dbReference type="PIRSF" id="PIRSF005813">
    <property type="entry name" value="MSH2"/>
    <property type="match status" value="1"/>
</dbReference>
<dbReference type="EMBL" id="CAJNIZ010047773">
    <property type="protein sequence ID" value="CAE7775675.1"/>
    <property type="molecule type" value="Genomic_DNA"/>
</dbReference>
<dbReference type="Pfam" id="PF05192">
    <property type="entry name" value="MutS_III"/>
    <property type="match status" value="1"/>
</dbReference>
<dbReference type="GO" id="GO:0140664">
    <property type="term" value="F:ATP-dependent DNA damage sensor activity"/>
    <property type="evidence" value="ECO:0007669"/>
    <property type="project" value="InterPro"/>
</dbReference>
<evidence type="ECO:0000313" key="7">
    <source>
        <dbReference type="EMBL" id="CAE7775675.1"/>
    </source>
</evidence>
<dbReference type="Gene3D" id="1.10.1420.10">
    <property type="match status" value="2"/>
</dbReference>
<dbReference type="GO" id="GO:0005634">
    <property type="term" value="C:nucleus"/>
    <property type="evidence" value="ECO:0007669"/>
    <property type="project" value="TreeGrafter"/>
</dbReference>
<dbReference type="Gene3D" id="3.40.50.300">
    <property type="entry name" value="P-loop containing nucleotide triphosphate hydrolases"/>
    <property type="match status" value="1"/>
</dbReference>
<dbReference type="GO" id="GO:0005524">
    <property type="term" value="F:ATP binding"/>
    <property type="evidence" value="ECO:0007669"/>
    <property type="project" value="UniProtKB-KW"/>
</dbReference>
<evidence type="ECO:0000256" key="5">
    <source>
        <dbReference type="ARBA" id="ARBA00023254"/>
    </source>
</evidence>
<keyword evidence="8" id="KW-1185">Reference proteome</keyword>
<dbReference type="SUPFAM" id="SSF48334">
    <property type="entry name" value="DNA repair protein MutS, domain III"/>
    <property type="match status" value="1"/>
</dbReference>
<evidence type="ECO:0000256" key="4">
    <source>
        <dbReference type="ARBA" id="ARBA00023125"/>
    </source>
</evidence>
<dbReference type="InterPro" id="IPR000432">
    <property type="entry name" value="DNA_mismatch_repair_MutS_C"/>
</dbReference>
<evidence type="ECO:0000313" key="8">
    <source>
        <dbReference type="Proteomes" id="UP000649617"/>
    </source>
</evidence>
<evidence type="ECO:0000256" key="3">
    <source>
        <dbReference type="ARBA" id="ARBA00022840"/>
    </source>
</evidence>
<keyword evidence="3" id="KW-0067">ATP-binding</keyword>
<reference evidence="7" key="1">
    <citation type="submission" date="2021-02" db="EMBL/GenBank/DDBJ databases">
        <authorList>
            <person name="Dougan E. K."/>
            <person name="Rhodes N."/>
            <person name="Thang M."/>
            <person name="Chan C."/>
        </authorList>
    </citation>
    <scope>NUCLEOTIDE SEQUENCE</scope>
</reference>
<accession>A0A812YH07</accession>
<comment type="similarity">
    <text evidence="1">Belongs to the DNA mismatch repair MutS family.</text>
</comment>
<dbReference type="InterPro" id="IPR027417">
    <property type="entry name" value="P-loop_NTPase"/>
</dbReference>
<feature type="domain" description="DNA mismatch repair proteins mutS family" evidence="6">
    <location>
        <begin position="481"/>
        <end position="497"/>
    </location>
</feature>
<dbReference type="PANTHER" id="PTHR11361:SF21">
    <property type="entry name" value="MUTS PROTEIN HOMOLOG 4"/>
    <property type="match status" value="1"/>
</dbReference>
<dbReference type="PROSITE" id="PS00486">
    <property type="entry name" value="DNA_MISMATCH_REPAIR_2"/>
    <property type="match status" value="1"/>
</dbReference>
<dbReference type="SMART" id="SM00533">
    <property type="entry name" value="MUTSd"/>
    <property type="match status" value="1"/>
</dbReference>
<name>A0A812YH07_SYMPI</name>
<comment type="caution">
    <text evidence="7">The sequence shown here is derived from an EMBL/GenBank/DDBJ whole genome shotgun (WGS) entry which is preliminary data.</text>
</comment>
<dbReference type="SMART" id="SM00534">
    <property type="entry name" value="MUTSac"/>
    <property type="match status" value="1"/>
</dbReference>
<keyword evidence="2" id="KW-0547">Nucleotide-binding</keyword>
<dbReference type="InterPro" id="IPR007696">
    <property type="entry name" value="DNA_mismatch_repair_MutS_core"/>
</dbReference>